<reference evidence="1" key="1">
    <citation type="submission" date="2021-06" db="EMBL/GenBank/DDBJ databases">
        <authorList>
            <person name="Kallberg Y."/>
            <person name="Tangrot J."/>
            <person name="Rosling A."/>
        </authorList>
    </citation>
    <scope>NUCLEOTIDE SEQUENCE</scope>
    <source>
        <strain evidence="1">FL966</strain>
    </source>
</reference>
<accession>A0A9N9ELP1</accession>
<keyword evidence="2" id="KW-1185">Reference proteome</keyword>
<dbReference type="AlphaFoldDB" id="A0A9N9ELP1"/>
<gene>
    <name evidence="1" type="ORF">CPELLU_LOCUS10560</name>
</gene>
<dbReference type="OrthoDB" id="2420864at2759"/>
<name>A0A9N9ELP1_9GLOM</name>
<evidence type="ECO:0000313" key="2">
    <source>
        <dbReference type="Proteomes" id="UP000789759"/>
    </source>
</evidence>
<protein>
    <submittedName>
        <fullName evidence="1">24404_t:CDS:1</fullName>
    </submittedName>
</protein>
<dbReference type="Proteomes" id="UP000789759">
    <property type="component" value="Unassembled WGS sequence"/>
</dbReference>
<organism evidence="1 2">
    <name type="scientific">Cetraspora pellucida</name>
    <dbReference type="NCBI Taxonomy" id="1433469"/>
    <lineage>
        <taxon>Eukaryota</taxon>
        <taxon>Fungi</taxon>
        <taxon>Fungi incertae sedis</taxon>
        <taxon>Mucoromycota</taxon>
        <taxon>Glomeromycotina</taxon>
        <taxon>Glomeromycetes</taxon>
        <taxon>Diversisporales</taxon>
        <taxon>Gigasporaceae</taxon>
        <taxon>Cetraspora</taxon>
    </lineage>
</organism>
<proteinExistence type="predicted"/>
<dbReference type="EMBL" id="CAJVQA010008759">
    <property type="protein sequence ID" value="CAG8676734.1"/>
    <property type="molecule type" value="Genomic_DNA"/>
</dbReference>
<sequence>MPHPNAKSHVASSKTCNKADVFVANPKDINDVEENMNILEDWELFEITHNSFQNYALKTIKWHKKADKKLNPTFYTILNCCARHTLTMEPDFLEQKTSIAETVEAAKHIFELYSKFHCECNFIECF</sequence>
<evidence type="ECO:0000313" key="1">
    <source>
        <dbReference type="EMBL" id="CAG8676734.1"/>
    </source>
</evidence>
<comment type="caution">
    <text evidence="1">The sequence shown here is derived from an EMBL/GenBank/DDBJ whole genome shotgun (WGS) entry which is preliminary data.</text>
</comment>